<keyword evidence="1" id="KW-1133">Transmembrane helix</keyword>
<dbReference type="Proteomes" id="UP000641932">
    <property type="component" value="Unassembled WGS sequence"/>
</dbReference>
<organism evidence="2 3">
    <name type="scientific">Wenjunlia tyrosinilytica</name>
    <dbReference type="NCBI Taxonomy" id="1544741"/>
    <lineage>
        <taxon>Bacteria</taxon>
        <taxon>Bacillati</taxon>
        <taxon>Actinomycetota</taxon>
        <taxon>Actinomycetes</taxon>
        <taxon>Kitasatosporales</taxon>
        <taxon>Streptomycetaceae</taxon>
        <taxon>Wenjunlia</taxon>
    </lineage>
</organism>
<reference evidence="2" key="2">
    <citation type="submission" date="2020-09" db="EMBL/GenBank/DDBJ databases">
        <authorList>
            <person name="Sun Q."/>
            <person name="Zhou Y."/>
        </authorList>
    </citation>
    <scope>NUCLEOTIDE SEQUENCE</scope>
    <source>
        <strain evidence="2">CGMCC 4.7201</strain>
    </source>
</reference>
<dbReference type="EMBL" id="BMMS01000014">
    <property type="protein sequence ID" value="GGO89925.1"/>
    <property type="molecule type" value="Genomic_DNA"/>
</dbReference>
<dbReference type="RefSeq" id="WP_189132564.1">
    <property type="nucleotide sequence ID" value="NZ_BMMS01000014.1"/>
</dbReference>
<evidence type="ECO:0000313" key="2">
    <source>
        <dbReference type="EMBL" id="GGO89925.1"/>
    </source>
</evidence>
<proteinExistence type="predicted"/>
<feature type="transmembrane region" description="Helical" evidence="1">
    <location>
        <begin position="196"/>
        <end position="219"/>
    </location>
</feature>
<reference evidence="2" key="1">
    <citation type="journal article" date="2014" name="Int. J. Syst. Evol. Microbiol.">
        <title>Complete genome sequence of Corynebacterium casei LMG S-19264T (=DSM 44701T), isolated from a smear-ripened cheese.</title>
        <authorList>
            <consortium name="US DOE Joint Genome Institute (JGI-PGF)"/>
            <person name="Walter F."/>
            <person name="Albersmeier A."/>
            <person name="Kalinowski J."/>
            <person name="Ruckert C."/>
        </authorList>
    </citation>
    <scope>NUCLEOTIDE SEQUENCE</scope>
    <source>
        <strain evidence="2">CGMCC 4.7201</strain>
    </source>
</reference>
<feature type="transmembrane region" description="Helical" evidence="1">
    <location>
        <begin position="145"/>
        <end position="165"/>
    </location>
</feature>
<keyword evidence="3" id="KW-1185">Reference proteome</keyword>
<sequence>MVQVDVFWAYGIGAGFAVAAAHQIGRRAALSAKGTAQGIAEAIAESTTKGTAKGTTKGMAADAEEGPGALLANPYLCGAVLFCAAVFAPSGVWLLWGFPSWETMQVGDASMPAWLVAAFAATNTTQGLVGFLVTQWLIRRGHVRWALLQMMAGYFGMFFILVHGWDGRGYQRFFSRDKAGFEHWALRSGPEHVRDWLTSPVALTLYGMGVVMIPLMLTVMSRFHQQGLDEAGVDGPGPLAVTGLVLGSVGAALVAALTAGALVHLTGWIAGPLIAAVLLWALVVRRGALVSLLARSLALPPDTPAAAPAHPPQPSAG</sequence>
<keyword evidence="1" id="KW-0472">Membrane</keyword>
<protein>
    <submittedName>
        <fullName evidence="2">Uncharacterized protein</fullName>
    </submittedName>
</protein>
<gene>
    <name evidence="2" type="ORF">GCM10012280_34260</name>
</gene>
<accession>A0A917ZQQ2</accession>
<comment type="caution">
    <text evidence="2">The sequence shown here is derived from an EMBL/GenBank/DDBJ whole genome shotgun (WGS) entry which is preliminary data.</text>
</comment>
<evidence type="ECO:0000313" key="3">
    <source>
        <dbReference type="Proteomes" id="UP000641932"/>
    </source>
</evidence>
<evidence type="ECO:0000256" key="1">
    <source>
        <dbReference type="SAM" id="Phobius"/>
    </source>
</evidence>
<name>A0A917ZQQ2_9ACTN</name>
<feature type="transmembrane region" description="Helical" evidence="1">
    <location>
        <begin position="116"/>
        <end position="138"/>
    </location>
</feature>
<keyword evidence="1" id="KW-0812">Transmembrane</keyword>
<dbReference type="AlphaFoldDB" id="A0A917ZQQ2"/>
<feature type="transmembrane region" description="Helical" evidence="1">
    <location>
        <begin position="265"/>
        <end position="284"/>
    </location>
</feature>
<feature type="transmembrane region" description="Helical" evidence="1">
    <location>
        <begin position="75"/>
        <end position="96"/>
    </location>
</feature>
<feature type="transmembrane region" description="Helical" evidence="1">
    <location>
        <begin position="6"/>
        <end position="24"/>
    </location>
</feature>
<feature type="transmembrane region" description="Helical" evidence="1">
    <location>
        <begin position="239"/>
        <end position="259"/>
    </location>
</feature>